<organism evidence="13 14">
    <name type="scientific">Stenotrophomonas maltophilia</name>
    <name type="common">Pseudomonas maltophilia</name>
    <name type="synonym">Xanthomonas maltophilia</name>
    <dbReference type="NCBI Taxonomy" id="40324"/>
    <lineage>
        <taxon>Bacteria</taxon>
        <taxon>Pseudomonadati</taxon>
        <taxon>Pseudomonadota</taxon>
        <taxon>Gammaproteobacteria</taxon>
        <taxon>Lysobacterales</taxon>
        <taxon>Lysobacteraceae</taxon>
        <taxon>Stenotrophomonas</taxon>
        <taxon>Stenotrophomonas maltophilia group</taxon>
    </lineage>
</organism>
<keyword evidence="9 12" id="KW-0407">Ion channel</keyword>
<comment type="similarity">
    <text evidence="10 12">Belongs to the fluoride channel Fluc/FEX (TC 1.A.43) family.</text>
</comment>
<dbReference type="Pfam" id="PF02537">
    <property type="entry name" value="CRCB"/>
    <property type="match status" value="1"/>
</dbReference>
<evidence type="ECO:0000313" key="14">
    <source>
        <dbReference type="Proteomes" id="UP000487117"/>
    </source>
</evidence>
<evidence type="ECO:0000313" key="13">
    <source>
        <dbReference type="EMBL" id="KAF1016323.1"/>
    </source>
</evidence>
<keyword evidence="8 12" id="KW-0472">Membrane</keyword>
<keyword evidence="7 12" id="KW-0406">Ion transport</keyword>
<dbReference type="InterPro" id="IPR003691">
    <property type="entry name" value="FluC"/>
</dbReference>
<dbReference type="NCBIfam" id="NF010794">
    <property type="entry name" value="PRK14198.1"/>
    <property type="match status" value="1"/>
</dbReference>
<feature type="binding site" evidence="12">
    <location>
        <position position="76"/>
    </location>
    <ligand>
        <name>Na(+)</name>
        <dbReference type="ChEBI" id="CHEBI:29101"/>
        <note>structural</note>
    </ligand>
</feature>
<evidence type="ECO:0000256" key="5">
    <source>
        <dbReference type="ARBA" id="ARBA00022989"/>
    </source>
</evidence>
<protein>
    <recommendedName>
        <fullName evidence="12">Fluoride-specific ion channel FluC</fullName>
    </recommendedName>
</protein>
<evidence type="ECO:0000256" key="2">
    <source>
        <dbReference type="ARBA" id="ARBA00022475"/>
    </source>
</evidence>
<dbReference type="NCBIfam" id="TIGR00494">
    <property type="entry name" value="crcB"/>
    <property type="match status" value="1"/>
</dbReference>
<proteinExistence type="inferred from homology"/>
<sequence>MNNYVLVFLGGGAGACLRHFCNQIGARVVVGSSWPWATFLVNLSGALLMGVVVEAFAQRNGASPQLRLLLTTGILGGYTTFSTYSLEIGLLLQRGQHGLAALYAGGSVLLSVAGLFAGIRLARLVLG</sequence>
<feature type="transmembrane region" description="Helical" evidence="12">
    <location>
        <begin position="98"/>
        <end position="119"/>
    </location>
</feature>
<keyword evidence="5 12" id="KW-1133">Transmembrane helix</keyword>
<evidence type="ECO:0000256" key="11">
    <source>
        <dbReference type="ARBA" id="ARBA00035585"/>
    </source>
</evidence>
<keyword evidence="12" id="KW-0479">Metal-binding</keyword>
<reference evidence="14" key="1">
    <citation type="journal article" date="2020" name="MBio">
        <title>Horizontal gene transfer to a defensive symbiont with a reduced genome amongst a multipartite beetle microbiome.</title>
        <authorList>
            <person name="Waterworth S.C."/>
            <person name="Florez L.V."/>
            <person name="Rees E.R."/>
            <person name="Hertweck C."/>
            <person name="Kaltenpoth M."/>
            <person name="Kwan J.C."/>
        </authorList>
    </citation>
    <scope>NUCLEOTIDE SEQUENCE [LARGE SCALE GENOMIC DNA]</scope>
</reference>
<evidence type="ECO:0000256" key="8">
    <source>
        <dbReference type="ARBA" id="ARBA00023136"/>
    </source>
</evidence>
<dbReference type="PANTHER" id="PTHR28259:SF1">
    <property type="entry name" value="FLUORIDE EXPORT PROTEIN 1-RELATED"/>
    <property type="match status" value="1"/>
</dbReference>
<dbReference type="PANTHER" id="PTHR28259">
    <property type="entry name" value="FLUORIDE EXPORT PROTEIN 1-RELATED"/>
    <property type="match status" value="1"/>
</dbReference>
<comment type="function">
    <text evidence="12">Fluoride-specific ion channel. Important for reducing fluoride concentration in the cell, thus reducing its toxicity.</text>
</comment>
<dbReference type="EMBL" id="WNDS01000002">
    <property type="protein sequence ID" value="KAF1016323.1"/>
    <property type="molecule type" value="Genomic_DNA"/>
</dbReference>
<accession>A0A7V8FI84</accession>
<keyword evidence="6 12" id="KW-0915">Sodium</keyword>
<evidence type="ECO:0000256" key="12">
    <source>
        <dbReference type="HAMAP-Rule" id="MF_00454"/>
    </source>
</evidence>
<evidence type="ECO:0000256" key="7">
    <source>
        <dbReference type="ARBA" id="ARBA00023065"/>
    </source>
</evidence>
<evidence type="ECO:0000256" key="3">
    <source>
        <dbReference type="ARBA" id="ARBA00022519"/>
    </source>
</evidence>
<comment type="catalytic activity">
    <reaction evidence="11">
        <text>fluoride(in) = fluoride(out)</text>
        <dbReference type="Rhea" id="RHEA:76159"/>
        <dbReference type="ChEBI" id="CHEBI:17051"/>
    </reaction>
    <physiologicalReaction direction="left-to-right" evidence="11">
        <dbReference type="Rhea" id="RHEA:76160"/>
    </physiologicalReaction>
</comment>
<feature type="transmembrane region" description="Helical" evidence="12">
    <location>
        <begin position="68"/>
        <end position="86"/>
    </location>
</feature>
<dbReference type="GO" id="GO:0046872">
    <property type="term" value="F:metal ion binding"/>
    <property type="evidence" value="ECO:0007669"/>
    <property type="project" value="UniProtKB-KW"/>
</dbReference>
<feature type="transmembrane region" description="Helical" evidence="12">
    <location>
        <begin position="34"/>
        <end position="56"/>
    </location>
</feature>
<gene>
    <name evidence="12 13" type="primary">crcB</name>
    <name evidence="12" type="synonym">fluC</name>
    <name evidence="13" type="ORF">GAK31_01814</name>
</gene>
<comment type="subcellular location">
    <subcellularLocation>
        <location evidence="1 12">Cell membrane</location>
        <topology evidence="1 12">Multi-pass membrane protein</topology>
    </subcellularLocation>
</comment>
<name>A0A7V8FI84_STEMA</name>
<comment type="activity regulation">
    <text evidence="12">Na(+) is not transported, but it plays an essential structural role and its presence is essential for fluoride channel function.</text>
</comment>
<keyword evidence="4 12" id="KW-0812">Transmembrane</keyword>
<comment type="caution">
    <text evidence="13">The sequence shown here is derived from an EMBL/GenBank/DDBJ whole genome shotgun (WGS) entry which is preliminary data.</text>
</comment>
<dbReference type="Proteomes" id="UP000487117">
    <property type="component" value="Unassembled WGS sequence"/>
</dbReference>
<evidence type="ECO:0000256" key="1">
    <source>
        <dbReference type="ARBA" id="ARBA00004651"/>
    </source>
</evidence>
<dbReference type="HAMAP" id="MF_00454">
    <property type="entry name" value="FluC"/>
    <property type="match status" value="1"/>
</dbReference>
<keyword evidence="12" id="KW-0813">Transport</keyword>
<evidence type="ECO:0000256" key="10">
    <source>
        <dbReference type="ARBA" id="ARBA00035120"/>
    </source>
</evidence>
<feature type="binding site" evidence="12">
    <location>
        <position position="79"/>
    </location>
    <ligand>
        <name>Na(+)</name>
        <dbReference type="ChEBI" id="CHEBI:29101"/>
        <note>structural</note>
    </ligand>
</feature>
<dbReference type="AlphaFoldDB" id="A0A7V8FI84"/>
<dbReference type="GO" id="GO:0005886">
    <property type="term" value="C:plasma membrane"/>
    <property type="evidence" value="ECO:0007669"/>
    <property type="project" value="UniProtKB-SubCell"/>
</dbReference>
<keyword evidence="2 12" id="KW-1003">Cell membrane</keyword>
<keyword evidence="3" id="KW-0997">Cell inner membrane</keyword>
<evidence type="ECO:0000256" key="6">
    <source>
        <dbReference type="ARBA" id="ARBA00023053"/>
    </source>
</evidence>
<dbReference type="GO" id="GO:0140114">
    <property type="term" value="P:cellular detoxification of fluoride"/>
    <property type="evidence" value="ECO:0007669"/>
    <property type="project" value="UniProtKB-UniRule"/>
</dbReference>
<evidence type="ECO:0000256" key="9">
    <source>
        <dbReference type="ARBA" id="ARBA00023303"/>
    </source>
</evidence>
<evidence type="ECO:0000256" key="4">
    <source>
        <dbReference type="ARBA" id="ARBA00022692"/>
    </source>
</evidence>
<dbReference type="GO" id="GO:0062054">
    <property type="term" value="F:fluoride channel activity"/>
    <property type="evidence" value="ECO:0007669"/>
    <property type="project" value="UniProtKB-UniRule"/>
</dbReference>